<gene>
    <name evidence="1" type="ORF">QAD02_006294</name>
</gene>
<accession>A0ACC2N2T2</accession>
<keyword evidence="2" id="KW-1185">Reference proteome</keyword>
<name>A0ACC2N2T2_9HYME</name>
<protein>
    <submittedName>
        <fullName evidence="1">Uncharacterized protein</fullName>
    </submittedName>
</protein>
<proteinExistence type="predicted"/>
<sequence>MLQEADFLRYEVHHVSGQRNIDILEALREEKELRRMDPNRLRRARAANRLRLRQLRLNEQQPHLVNRGRPRRLLPLPPQLRRPRRLPGFRARPQPRQRLIEE</sequence>
<evidence type="ECO:0000313" key="2">
    <source>
        <dbReference type="Proteomes" id="UP001239111"/>
    </source>
</evidence>
<evidence type="ECO:0000313" key="1">
    <source>
        <dbReference type="EMBL" id="KAJ8664632.1"/>
    </source>
</evidence>
<reference evidence="1" key="1">
    <citation type="submission" date="2023-04" db="EMBL/GenBank/DDBJ databases">
        <title>A chromosome-level genome assembly of the parasitoid wasp Eretmocerus hayati.</title>
        <authorList>
            <person name="Zhong Y."/>
            <person name="Liu S."/>
            <person name="Liu Y."/>
        </authorList>
    </citation>
    <scope>NUCLEOTIDE SEQUENCE</scope>
    <source>
        <strain evidence="1">ZJU_SS_LIU_2023</strain>
    </source>
</reference>
<organism evidence="1 2">
    <name type="scientific">Eretmocerus hayati</name>
    <dbReference type="NCBI Taxonomy" id="131215"/>
    <lineage>
        <taxon>Eukaryota</taxon>
        <taxon>Metazoa</taxon>
        <taxon>Ecdysozoa</taxon>
        <taxon>Arthropoda</taxon>
        <taxon>Hexapoda</taxon>
        <taxon>Insecta</taxon>
        <taxon>Pterygota</taxon>
        <taxon>Neoptera</taxon>
        <taxon>Endopterygota</taxon>
        <taxon>Hymenoptera</taxon>
        <taxon>Apocrita</taxon>
        <taxon>Proctotrupomorpha</taxon>
        <taxon>Chalcidoidea</taxon>
        <taxon>Aphelinidae</taxon>
        <taxon>Aphelininae</taxon>
        <taxon>Eretmocerus</taxon>
    </lineage>
</organism>
<dbReference type="EMBL" id="CM056744">
    <property type="protein sequence ID" value="KAJ8664632.1"/>
    <property type="molecule type" value="Genomic_DNA"/>
</dbReference>
<comment type="caution">
    <text evidence="1">The sequence shown here is derived from an EMBL/GenBank/DDBJ whole genome shotgun (WGS) entry which is preliminary data.</text>
</comment>
<dbReference type="Proteomes" id="UP001239111">
    <property type="component" value="Chromosome 4"/>
</dbReference>